<keyword evidence="4" id="KW-0547">Nucleotide-binding</keyword>
<dbReference type="PANTHER" id="PTHR43071:SF1">
    <property type="entry name" value="2-AMINO-4-HYDROXY-6-HYDROXYMETHYLDIHYDROPTERIDINE PYROPHOSPHOKINASE"/>
    <property type="match status" value="1"/>
</dbReference>
<dbReference type="GO" id="GO:0016301">
    <property type="term" value="F:kinase activity"/>
    <property type="evidence" value="ECO:0007669"/>
    <property type="project" value="UniProtKB-KW"/>
</dbReference>
<organism evidence="9 10">
    <name type="scientific">candidate division CPR1 bacterium GW2011_GWA2_42_17</name>
    <dbReference type="NCBI Taxonomy" id="1618341"/>
    <lineage>
        <taxon>Bacteria</taxon>
        <taxon>candidate division CPR1</taxon>
    </lineage>
</organism>
<evidence type="ECO:0000256" key="6">
    <source>
        <dbReference type="ARBA" id="ARBA00022840"/>
    </source>
</evidence>
<dbReference type="Pfam" id="PF01288">
    <property type="entry name" value="HPPK"/>
    <property type="match status" value="1"/>
</dbReference>
<dbReference type="PROSITE" id="PS00794">
    <property type="entry name" value="HPPK"/>
    <property type="match status" value="1"/>
</dbReference>
<dbReference type="EMBL" id="LCCZ01000021">
    <property type="protein sequence ID" value="KKS43780.1"/>
    <property type="molecule type" value="Genomic_DNA"/>
</dbReference>
<dbReference type="InterPro" id="IPR000550">
    <property type="entry name" value="Hppk"/>
</dbReference>
<evidence type="ECO:0000256" key="1">
    <source>
        <dbReference type="ARBA" id="ARBA00005051"/>
    </source>
</evidence>
<dbReference type="EC" id="2.7.6.3" evidence="2"/>
<dbReference type="AlphaFoldDB" id="A0A0G0Z4X9"/>
<dbReference type="GO" id="GO:0046654">
    <property type="term" value="P:tetrahydrofolate biosynthetic process"/>
    <property type="evidence" value="ECO:0007669"/>
    <property type="project" value="UniProtKB-UniPathway"/>
</dbReference>
<keyword evidence="7" id="KW-0289">Folate biosynthesis</keyword>
<evidence type="ECO:0000256" key="5">
    <source>
        <dbReference type="ARBA" id="ARBA00022777"/>
    </source>
</evidence>
<evidence type="ECO:0000256" key="3">
    <source>
        <dbReference type="ARBA" id="ARBA00022679"/>
    </source>
</evidence>
<reference evidence="9 10" key="1">
    <citation type="journal article" date="2015" name="Nature">
        <title>rRNA introns, odd ribosomes, and small enigmatic genomes across a large radiation of phyla.</title>
        <authorList>
            <person name="Brown C.T."/>
            <person name="Hug L.A."/>
            <person name="Thomas B.C."/>
            <person name="Sharon I."/>
            <person name="Castelle C.J."/>
            <person name="Singh A."/>
            <person name="Wilkins M.J."/>
            <person name="Williams K.H."/>
            <person name="Banfield J.F."/>
        </authorList>
    </citation>
    <scope>NUCLEOTIDE SEQUENCE [LARGE SCALE GENOMIC DNA]</scope>
</reference>
<evidence type="ECO:0000259" key="8">
    <source>
        <dbReference type="PROSITE" id="PS00794"/>
    </source>
</evidence>
<evidence type="ECO:0000256" key="4">
    <source>
        <dbReference type="ARBA" id="ARBA00022741"/>
    </source>
</evidence>
<comment type="caution">
    <text evidence="9">The sequence shown here is derived from an EMBL/GenBank/DDBJ whole genome shotgun (WGS) entry which is preliminary data.</text>
</comment>
<dbReference type="InterPro" id="IPR035907">
    <property type="entry name" value="Hppk_sf"/>
</dbReference>
<gene>
    <name evidence="9" type="ORF">UV05_C0021G0007</name>
</gene>
<feature type="domain" description="7,8-dihydro-6-hydroxymethylpterin-pyrophosphokinase" evidence="8">
    <location>
        <begin position="86"/>
        <end position="97"/>
    </location>
</feature>
<dbReference type="GO" id="GO:0003848">
    <property type="term" value="F:2-amino-4-hydroxy-6-hydroxymethyldihydropteridine diphosphokinase activity"/>
    <property type="evidence" value="ECO:0007669"/>
    <property type="project" value="UniProtKB-EC"/>
</dbReference>
<keyword evidence="6" id="KW-0067">ATP-binding</keyword>
<name>A0A0G0Z4X9_9BACT</name>
<sequence length="132" mass="14958">MNSAIIGLGSNIDAPQNILKAKTVLAEQFEIMKESVFVTTKSAGYPQQANFINGAVLLKTSLDLSQVKKALKIIESQLGRRPSPDKFGPRIIDLDIIVWNDQVIDQDFYYREYLRKSILELLPDLEYNSKKL</sequence>
<evidence type="ECO:0000256" key="7">
    <source>
        <dbReference type="ARBA" id="ARBA00022909"/>
    </source>
</evidence>
<keyword evidence="3" id="KW-0808">Transferase</keyword>
<proteinExistence type="predicted"/>
<dbReference type="GO" id="GO:0046656">
    <property type="term" value="P:folic acid biosynthetic process"/>
    <property type="evidence" value="ECO:0007669"/>
    <property type="project" value="UniProtKB-KW"/>
</dbReference>
<dbReference type="NCBIfam" id="TIGR01498">
    <property type="entry name" value="folK"/>
    <property type="match status" value="1"/>
</dbReference>
<dbReference type="SUPFAM" id="SSF55083">
    <property type="entry name" value="6-hydroxymethyl-7,8-dihydropterin pyrophosphokinase, HPPK"/>
    <property type="match status" value="1"/>
</dbReference>
<dbReference type="Proteomes" id="UP000034875">
    <property type="component" value="Unassembled WGS sequence"/>
</dbReference>
<dbReference type="UniPathway" id="UPA00077">
    <property type="reaction ID" value="UER00155"/>
</dbReference>
<keyword evidence="5 9" id="KW-0418">Kinase</keyword>
<dbReference type="GO" id="GO:0005524">
    <property type="term" value="F:ATP binding"/>
    <property type="evidence" value="ECO:0007669"/>
    <property type="project" value="UniProtKB-KW"/>
</dbReference>
<accession>A0A0G0Z4X9</accession>
<comment type="pathway">
    <text evidence="1">Cofactor biosynthesis; tetrahydrofolate biosynthesis; 2-amino-4-hydroxy-6-hydroxymethyl-7,8-dihydropteridine diphosphate from 7,8-dihydroneopterin triphosphate: step 4/4.</text>
</comment>
<protein>
    <recommendedName>
        <fullName evidence="2">2-amino-4-hydroxy-6-hydroxymethyldihydropteridine diphosphokinase</fullName>
        <ecNumber evidence="2">2.7.6.3</ecNumber>
    </recommendedName>
</protein>
<evidence type="ECO:0000256" key="2">
    <source>
        <dbReference type="ARBA" id="ARBA00013253"/>
    </source>
</evidence>
<evidence type="ECO:0000313" key="9">
    <source>
        <dbReference type="EMBL" id="KKS43780.1"/>
    </source>
</evidence>
<evidence type="ECO:0000313" key="10">
    <source>
        <dbReference type="Proteomes" id="UP000034875"/>
    </source>
</evidence>
<dbReference type="CDD" id="cd00483">
    <property type="entry name" value="HPPK"/>
    <property type="match status" value="1"/>
</dbReference>
<dbReference type="PANTHER" id="PTHR43071">
    <property type="entry name" value="2-AMINO-4-HYDROXY-6-HYDROXYMETHYLDIHYDROPTERIDINE PYROPHOSPHOKINASE"/>
    <property type="match status" value="1"/>
</dbReference>
<dbReference type="Gene3D" id="3.30.70.560">
    <property type="entry name" value="7,8-Dihydro-6-hydroxymethylpterin-pyrophosphokinase HPPK"/>
    <property type="match status" value="1"/>
</dbReference>